<evidence type="ECO:0000313" key="1">
    <source>
        <dbReference type="EMBL" id="GIY60597.1"/>
    </source>
</evidence>
<protein>
    <recommendedName>
        <fullName evidence="3">RNase H type-1 domain-containing protein</fullName>
    </recommendedName>
</protein>
<evidence type="ECO:0000313" key="2">
    <source>
        <dbReference type="Proteomes" id="UP001054945"/>
    </source>
</evidence>
<organism evidence="1 2">
    <name type="scientific">Caerostris extrusa</name>
    <name type="common">Bark spider</name>
    <name type="synonym">Caerostris bankana</name>
    <dbReference type="NCBI Taxonomy" id="172846"/>
    <lineage>
        <taxon>Eukaryota</taxon>
        <taxon>Metazoa</taxon>
        <taxon>Ecdysozoa</taxon>
        <taxon>Arthropoda</taxon>
        <taxon>Chelicerata</taxon>
        <taxon>Arachnida</taxon>
        <taxon>Araneae</taxon>
        <taxon>Araneomorphae</taxon>
        <taxon>Entelegynae</taxon>
        <taxon>Araneoidea</taxon>
        <taxon>Araneidae</taxon>
        <taxon>Caerostris</taxon>
    </lineage>
</organism>
<proteinExistence type="predicted"/>
<reference evidence="1 2" key="1">
    <citation type="submission" date="2021-06" db="EMBL/GenBank/DDBJ databases">
        <title>Caerostris extrusa draft genome.</title>
        <authorList>
            <person name="Kono N."/>
            <person name="Arakawa K."/>
        </authorList>
    </citation>
    <scope>NUCLEOTIDE SEQUENCE [LARGE SCALE GENOMIC DNA]</scope>
</reference>
<dbReference type="SUPFAM" id="SSF53098">
    <property type="entry name" value="Ribonuclease H-like"/>
    <property type="match status" value="1"/>
</dbReference>
<dbReference type="EMBL" id="BPLR01013347">
    <property type="protein sequence ID" value="GIY60597.1"/>
    <property type="molecule type" value="Genomic_DNA"/>
</dbReference>
<dbReference type="InterPro" id="IPR012337">
    <property type="entry name" value="RNaseH-like_sf"/>
</dbReference>
<keyword evidence="2" id="KW-1185">Reference proteome</keyword>
<dbReference type="InterPro" id="IPR036397">
    <property type="entry name" value="RNaseH_sf"/>
</dbReference>
<dbReference type="GO" id="GO:0003676">
    <property type="term" value="F:nucleic acid binding"/>
    <property type="evidence" value="ECO:0007669"/>
    <property type="project" value="InterPro"/>
</dbReference>
<dbReference type="Gene3D" id="3.30.420.10">
    <property type="entry name" value="Ribonuclease H-like superfamily/Ribonuclease H"/>
    <property type="match status" value="1"/>
</dbReference>
<dbReference type="AlphaFoldDB" id="A0AAV4US33"/>
<comment type="caution">
    <text evidence="1">The sequence shown here is derived from an EMBL/GenBank/DDBJ whole genome shotgun (WGS) entry which is preliminary data.</text>
</comment>
<dbReference type="Proteomes" id="UP001054945">
    <property type="component" value="Unassembled WGS sequence"/>
</dbReference>
<name>A0AAV4US33_CAEEX</name>
<gene>
    <name evidence="1" type="ORF">CEXT_447711</name>
</gene>
<accession>A0AAV4US33</accession>
<sequence>MEKRLPGPRKAIAYTDGSSDKFLNKGGAGIFLLLPNGSKYHHKMNTGLIASNFTGELIAVKEAVTLYLNDSNISGLTDRQLTVLRTVVNTGLLCRVTTSTKPSAHDERSLTLFKDPLFAHLVNHSQLKHSRSVVLRSVFFQKDQETVNASTDLLRHKSAPLRRSELSLLGDNGSQYSMAD</sequence>
<evidence type="ECO:0008006" key="3">
    <source>
        <dbReference type="Google" id="ProtNLM"/>
    </source>
</evidence>